<dbReference type="SUPFAM" id="SSF53383">
    <property type="entry name" value="PLP-dependent transferases"/>
    <property type="match status" value="1"/>
</dbReference>
<accession>A0A7W4JE31</accession>
<dbReference type="Proteomes" id="UP000525623">
    <property type="component" value="Unassembled WGS sequence"/>
</dbReference>
<evidence type="ECO:0000313" key="2">
    <source>
        <dbReference type="Proteomes" id="UP000525623"/>
    </source>
</evidence>
<reference evidence="1 2" key="1">
    <citation type="submission" date="2020-04" db="EMBL/GenBank/DDBJ databases">
        <title>Description of novel Gluconacetobacter.</title>
        <authorList>
            <person name="Sombolestani A."/>
        </authorList>
    </citation>
    <scope>NUCLEOTIDE SEQUENCE [LARGE SCALE GENOMIC DNA]</scope>
    <source>
        <strain evidence="1 2">LMG 27725</strain>
    </source>
</reference>
<gene>
    <name evidence="1" type="ORF">HLH29_10135</name>
</gene>
<organism evidence="1 2">
    <name type="scientific">Gluconacetobacter tumulicola</name>
    <dbReference type="NCBI Taxonomy" id="1017177"/>
    <lineage>
        <taxon>Bacteria</taxon>
        <taxon>Pseudomonadati</taxon>
        <taxon>Pseudomonadota</taxon>
        <taxon>Alphaproteobacteria</taxon>
        <taxon>Acetobacterales</taxon>
        <taxon>Acetobacteraceae</taxon>
        <taxon>Gluconacetobacter</taxon>
    </lineage>
</organism>
<dbReference type="AlphaFoldDB" id="A0A7W4JE31"/>
<dbReference type="InterPro" id="IPR015422">
    <property type="entry name" value="PyrdxlP-dep_Trfase_small"/>
</dbReference>
<proteinExistence type="predicted"/>
<dbReference type="InterPro" id="IPR015424">
    <property type="entry name" value="PyrdxlP-dep_Trfase"/>
</dbReference>
<dbReference type="EMBL" id="JABEQL010000011">
    <property type="protein sequence ID" value="MBB2179526.1"/>
    <property type="molecule type" value="Genomic_DNA"/>
</dbReference>
<dbReference type="RefSeq" id="WP_182966361.1">
    <property type="nucleotide sequence ID" value="NZ_BAABGC010000074.1"/>
</dbReference>
<keyword evidence="2" id="KW-1185">Reference proteome</keyword>
<sequence>MAREALADVAWHTDTCGSHLWLPLPGHWQADAFAAAAARADVLVTSAGAFLVPGHHAPAAVRLCLSHEALDGRVEWGLGILAGLLEAGCPEIHPV</sequence>
<evidence type="ECO:0000313" key="1">
    <source>
        <dbReference type="EMBL" id="MBB2179526.1"/>
    </source>
</evidence>
<comment type="caution">
    <text evidence="1">The sequence shown here is derived from an EMBL/GenBank/DDBJ whole genome shotgun (WGS) entry which is preliminary data.</text>
</comment>
<dbReference type="Gene3D" id="3.90.1150.10">
    <property type="entry name" value="Aspartate Aminotransferase, domain 1"/>
    <property type="match status" value="1"/>
</dbReference>
<name>A0A7W4JE31_9PROT</name>
<protein>
    <submittedName>
        <fullName evidence="1">Uncharacterized protein</fullName>
    </submittedName>
</protein>